<proteinExistence type="predicted"/>
<sequence length="101" mass="11184">MRLGSFETTARYLVVWLPAFLGVIEYILRVALRQPGKEEFFPVSLVASGISLNVTVAAFPAEIDVFPRQRFERAVLIANMGIFASLVQRRGQGDPASVSTR</sequence>
<keyword evidence="1" id="KW-1133">Transmembrane helix</keyword>
<accession>A0A157ZZP2</accession>
<reference evidence="2" key="1">
    <citation type="submission" date="2016-01" db="EMBL/GenBank/DDBJ databases">
        <authorList>
            <person name="Peeters C."/>
        </authorList>
    </citation>
    <scope>NUCLEOTIDE SEQUENCE</scope>
    <source>
        <strain evidence="2">LMG 29322</strain>
    </source>
</reference>
<dbReference type="RefSeq" id="WP_232470843.1">
    <property type="nucleotide sequence ID" value="NZ_FCOA02000003.1"/>
</dbReference>
<comment type="caution">
    <text evidence="2">The sequence shown here is derived from an EMBL/GenBank/DDBJ whole genome shotgun (WGS) entry which is preliminary data.</text>
</comment>
<keyword evidence="3" id="KW-1185">Reference proteome</keyword>
<keyword evidence="1" id="KW-0472">Membrane</keyword>
<dbReference type="EMBL" id="FCOA02000003">
    <property type="protein sequence ID" value="SAK50906.1"/>
    <property type="molecule type" value="Genomic_DNA"/>
</dbReference>
<evidence type="ECO:0000313" key="3">
    <source>
        <dbReference type="Proteomes" id="UP000054851"/>
    </source>
</evidence>
<evidence type="ECO:0000313" key="2">
    <source>
        <dbReference type="EMBL" id="SAK50906.1"/>
    </source>
</evidence>
<dbReference type="AlphaFoldDB" id="A0A157ZZP2"/>
<feature type="transmembrane region" description="Helical" evidence="1">
    <location>
        <begin position="40"/>
        <end position="61"/>
    </location>
</feature>
<organism evidence="2 3">
    <name type="scientific">Caballeronia hypogeia</name>
    <dbReference type="NCBI Taxonomy" id="1777140"/>
    <lineage>
        <taxon>Bacteria</taxon>
        <taxon>Pseudomonadati</taxon>
        <taxon>Pseudomonadota</taxon>
        <taxon>Betaproteobacteria</taxon>
        <taxon>Burkholderiales</taxon>
        <taxon>Burkholderiaceae</taxon>
        <taxon>Caballeronia</taxon>
    </lineage>
</organism>
<protein>
    <submittedName>
        <fullName evidence="2">Uncharacterized protein</fullName>
    </submittedName>
</protein>
<keyword evidence="1" id="KW-0812">Transmembrane</keyword>
<gene>
    <name evidence="2" type="ORF">AWB79_01695</name>
</gene>
<dbReference type="Proteomes" id="UP000054851">
    <property type="component" value="Unassembled WGS sequence"/>
</dbReference>
<evidence type="ECO:0000256" key="1">
    <source>
        <dbReference type="SAM" id="Phobius"/>
    </source>
</evidence>
<feature type="transmembrane region" description="Helical" evidence="1">
    <location>
        <begin position="12"/>
        <end position="28"/>
    </location>
</feature>
<name>A0A157ZZP2_9BURK</name>